<protein>
    <recommendedName>
        <fullName evidence="3">DUF3078 domain-containing protein</fullName>
    </recommendedName>
</protein>
<dbReference type="EMBL" id="VLNR01000092">
    <property type="protein sequence ID" value="TSE04004.1"/>
    <property type="molecule type" value="Genomic_DNA"/>
</dbReference>
<proteinExistence type="predicted"/>
<dbReference type="RefSeq" id="WP_143918753.1">
    <property type="nucleotide sequence ID" value="NZ_CANLFO010000002.1"/>
</dbReference>
<keyword evidence="2" id="KW-1185">Reference proteome</keyword>
<evidence type="ECO:0008006" key="3">
    <source>
        <dbReference type="Google" id="ProtNLM"/>
    </source>
</evidence>
<evidence type="ECO:0000313" key="2">
    <source>
        <dbReference type="Proteomes" id="UP000318833"/>
    </source>
</evidence>
<reference evidence="1 2" key="1">
    <citation type="submission" date="2019-07" db="EMBL/GenBank/DDBJ databases">
        <title>The draft genome sequence of Aquimarina algiphila M91.</title>
        <authorList>
            <person name="Meng X."/>
        </authorList>
    </citation>
    <scope>NUCLEOTIDE SEQUENCE [LARGE SCALE GENOMIC DNA]</scope>
    <source>
        <strain evidence="1 2">M91</strain>
    </source>
</reference>
<comment type="caution">
    <text evidence="1">The sequence shown here is derived from an EMBL/GenBank/DDBJ whole genome shotgun (WGS) entry which is preliminary data.</text>
</comment>
<organism evidence="1 2">
    <name type="scientific">Aquimarina algiphila</name>
    <dbReference type="NCBI Taxonomy" id="2047982"/>
    <lineage>
        <taxon>Bacteria</taxon>
        <taxon>Pseudomonadati</taxon>
        <taxon>Bacteroidota</taxon>
        <taxon>Flavobacteriia</taxon>
        <taxon>Flavobacteriales</taxon>
        <taxon>Flavobacteriaceae</taxon>
        <taxon>Aquimarina</taxon>
    </lineage>
</organism>
<gene>
    <name evidence="1" type="ORF">FOF46_27845</name>
</gene>
<name>A0A554VBS6_9FLAO</name>
<evidence type="ECO:0000313" key="1">
    <source>
        <dbReference type="EMBL" id="TSE04004.1"/>
    </source>
</evidence>
<accession>A0A554VBS6</accession>
<dbReference type="OrthoDB" id="949563at2"/>
<dbReference type="Proteomes" id="UP000318833">
    <property type="component" value="Unassembled WGS sequence"/>
</dbReference>
<dbReference type="AlphaFoldDB" id="A0A554VBS6"/>
<sequence length="299" mass="34995">MKSQKLILLITFYIYHFITTAQENKGSFFNQVTLRKSFQSKNDKAEPAIITYSNPKEKEASWLINGAVGINVLPKTKKVLTLSPYIEYHRNTLIDKEQDNFQTGLALEWQTSDISTNGWTPVLISSIKYNNDNIKDISSFQGNIYFTPLFKGKALEAKYFWLPNTTVNFGKLFQFVYTPYLGLENENRISTEENIDEGNIYRGYFRISSNILLFPINEKLKNRFEFNVDWQYRYNFSENIQSLNTSEHQYFTTSFNYIFFKTDDDKKSAKIGLDYVNGENPTKNFEEQSFYAISLKIKL</sequence>